<dbReference type="PANTHER" id="PTHR43581">
    <property type="entry name" value="ATP/GTP PHOSPHATASE"/>
    <property type="match status" value="1"/>
</dbReference>
<dbReference type="InterPro" id="IPR051396">
    <property type="entry name" value="Bact_Antivir_Def_Nuclease"/>
</dbReference>
<dbReference type="GO" id="GO:0005524">
    <property type="term" value="F:ATP binding"/>
    <property type="evidence" value="ECO:0007669"/>
    <property type="project" value="UniProtKB-KW"/>
</dbReference>
<dbReference type="Gene3D" id="3.40.50.300">
    <property type="entry name" value="P-loop containing nucleotide triphosphate hydrolases"/>
    <property type="match status" value="1"/>
</dbReference>
<dbReference type="Pfam" id="PF13304">
    <property type="entry name" value="AAA_21"/>
    <property type="match status" value="1"/>
</dbReference>
<dbReference type="AlphaFoldDB" id="A0A455ZE29"/>
<keyword evidence="2" id="KW-0547">Nucleotide-binding</keyword>
<name>A0A455ZE29_9FLAO</name>
<dbReference type="PANTHER" id="PTHR43581:SF2">
    <property type="entry name" value="EXCINUCLEASE ATPASE SUBUNIT"/>
    <property type="match status" value="1"/>
</dbReference>
<evidence type="ECO:0000259" key="1">
    <source>
        <dbReference type="Pfam" id="PF13304"/>
    </source>
</evidence>
<organism evidence="2">
    <name type="scientific">Elizabethkingia anophelis</name>
    <dbReference type="NCBI Taxonomy" id="1117645"/>
    <lineage>
        <taxon>Bacteria</taxon>
        <taxon>Pseudomonadati</taxon>
        <taxon>Bacteroidota</taxon>
        <taxon>Flavobacteriia</taxon>
        <taxon>Flavobacteriales</taxon>
        <taxon>Weeksellaceae</taxon>
        <taxon>Elizabethkingia</taxon>
    </lineage>
</organism>
<keyword evidence="2" id="KW-0067">ATP-binding</keyword>
<reference evidence="2" key="1">
    <citation type="journal article" date="2014" name="Genome Biol. Evol.">
        <title>Comparative genomic analysis of malaria mosquito vector-associated novel pathogen Elizabethkingia anophelis.</title>
        <authorList>
            <person name="Teo J."/>
            <person name="Tan S.Y."/>
            <person name="Liu Y."/>
            <person name="Tay M."/>
            <person name="Ding Y."/>
            <person name="Li Y."/>
            <person name="Kjelleberg S."/>
            <person name="Givskov M."/>
            <person name="Lin R.T."/>
            <person name="Yang L."/>
        </authorList>
    </citation>
    <scope>NUCLEOTIDE SEQUENCE</scope>
</reference>
<sequence length="547" mass="62494">MIIPIIAYRNKTMKNKEETYKCKGFKLLSLSLKGNSLTGKSDLEYDFVDENDEQNIIYTTVLIGANGTGKSNLFRIVIELFKELHDLSLGKKRSYKVDGNFKLKFFLDGDIFEYTNESDTESENGNQAFLLRNGSQVDFDEAQFPTAIVANSIMLTDKFPFYRKENNDKGEKVDAFPIYKYLGARDLPQSASTRAYVRRTVEFIVEQFRKGNSRESRFIDNLRRATAFLELDNYIDIIYKPLIGKVFFSGHLVPSSLDEYFEQIRERYQNSIRPPFKLNHYLKIKDDTKLIRSICDFCNGFTYINGAGTSSLRLASGTEITYNLIEKESFRKLSDEYFLLEHMRQLGIVSSPEIGLKRTGGYSLQESSSGEYHFFSSVVGLMATVKAKNSLIIIDEPEISLHPNWQMAYLSFLRDLFSHSDYANCHILVATHSHFLISDLKGDSSKIIGLKRADSGIEIIDLPKELNTFGWSAEDVLYNVFNVASTRNKFVAEDIANILNHLSSGKTNKINKLSKEKFDKLLYLEAALKENDPLKKVVKTILTKISK</sequence>
<dbReference type="InterPro" id="IPR003959">
    <property type="entry name" value="ATPase_AAA_core"/>
</dbReference>
<reference evidence="2" key="4">
    <citation type="journal article" date="2016" name="Sci. Rep.">
        <title>Genomic epidemiology and global diversity of the emerging bacterial pathogen Elizabethkingia anophelis.</title>
        <authorList>
            <person name="Breurec S."/>
            <person name="Criscuolo A."/>
            <person name="Diancourt L."/>
            <person name="Rendueles O."/>
            <person name="Vandenbogaert M."/>
            <person name="Passet V."/>
            <person name="Caro V."/>
            <person name="Rocha E.P."/>
            <person name="Touchon M."/>
            <person name="Brisse S."/>
        </authorList>
    </citation>
    <scope>NUCLEOTIDE SEQUENCE</scope>
</reference>
<proteinExistence type="predicted"/>
<accession>A0A455ZE29</accession>
<dbReference type="EMBL" id="BK010598">
    <property type="protein sequence ID" value="DAC75006.1"/>
    <property type="molecule type" value="Genomic_DNA"/>
</dbReference>
<protein>
    <submittedName>
        <fullName evidence="2">Putative ATP-binding protein</fullName>
    </submittedName>
</protein>
<evidence type="ECO:0000313" key="2">
    <source>
        <dbReference type="EMBL" id="DAC75006.1"/>
    </source>
</evidence>
<reference evidence="2" key="6">
    <citation type="journal article" date="2017" name="Nat. Commun.">
        <title>Evolutionary dynamics and genomic features of the Elizabethkingia anophelis 2015 to 2016 Wisconsin outbreak strain.</title>
        <authorList>
            <person name="Perrin A."/>
            <person name="Larsonneur E."/>
            <person name="Nicholson A.C."/>
            <person name="Edwards D.J."/>
            <person name="Gundlach K.M."/>
            <person name="Whitney A.M."/>
            <person name="Gulvik C.A."/>
            <person name="Bell M.E."/>
            <person name="Rendueles O."/>
            <person name="Cury J."/>
            <person name="Hugon P."/>
            <person name="Clermont D."/>
            <person name="Enouf V."/>
            <person name="Loparev V."/>
            <person name="Juieng P."/>
            <person name="Monson T."/>
            <person name="Warshauer D."/>
            <person name="Elbadawi L.I."/>
            <person name="Walters M.S."/>
            <person name="Crist M.B."/>
            <person name="Noble-Wang J."/>
            <person name="Borlaug G."/>
            <person name="Rocha E.P.C."/>
            <person name="Criscuolo A."/>
            <person name="Touchon M."/>
            <person name="Davis J.P."/>
            <person name="Holt K.E."/>
            <person name="McQuiston J.R."/>
            <person name="Brisse S."/>
        </authorList>
    </citation>
    <scope>NUCLEOTIDE SEQUENCE</scope>
</reference>
<reference evidence="2" key="3">
    <citation type="journal article" date="2016" name="Genome Announc.">
        <title>Complete Genome Sequences of Four Strains from the 2015-2016 Elizabethkingia anophelis Outbreak.</title>
        <authorList>
            <person name="Nicholson A.C."/>
            <person name="Whitney A.M."/>
            <person name="Emery B.D."/>
            <person name="Bell M.E."/>
            <person name="Gartin J.T."/>
            <person name="Humrighouse B.W."/>
            <person name="Loparev V.N."/>
            <person name="Batra D."/>
            <person name="Sheth M."/>
            <person name="Rowe L.A."/>
            <person name="Juieng P."/>
            <person name="Knipe K."/>
            <person name="Gulvik C."/>
            <person name="McQuiston J.R."/>
        </authorList>
    </citation>
    <scope>NUCLEOTIDE SEQUENCE</scope>
</reference>
<dbReference type="SUPFAM" id="SSF52540">
    <property type="entry name" value="P-loop containing nucleoside triphosphate hydrolases"/>
    <property type="match status" value="1"/>
</dbReference>
<dbReference type="GO" id="GO:0016887">
    <property type="term" value="F:ATP hydrolysis activity"/>
    <property type="evidence" value="ECO:0007669"/>
    <property type="project" value="InterPro"/>
</dbReference>
<reference evidence="2" key="8">
    <citation type="journal article" date="2018" name="J. ISSAAS">
        <title>In Silico Identification of Three Types of Integrative and Conjugative Elements (ICEs) in Elizabethkingia anophelis Strains Isolated from Around the World.</title>
        <authorList>
            <person name="Xu J."/>
            <person name="Pei D."/>
            <person name="Nicholson A."/>
            <person name="Lan Y."/>
            <person name="Xia Q."/>
        </authorList>
    </citation>
    <scope>NUCLEOTIDE SEQUENCE</scope>
</reference>
<reference evidence="2" key="7">
    <citation type="journal article" date="2017" name="Sci. Rep.">
        <title>Genomic features, phylogenetic relationships, and comparative genomics of Elizabethkingia anophelis strain EM361-97 isolated in Taiwan.</title>
        <authorList>
            <person name="Lin J.N."/>
            <person name="Lai C.H."/>
            <person name="Yang C.H."/>
            <person name="Huang Y.H."/>
            <person name="Lin H.H."/>
        </authorList>
    </citation>
    <scope>NUCLEOTIDE SEQUENCE</scope>
</reference>
<dbReference type="InterPro" id="IPR027417">
    <property type="entry name" value="P-loop_NTPase"/>
</dbReference>
<reference evidence="2" key="5">
    <citation type="journal article" date="2017" name="Genome Announc.">
        <title>Complete Circularized Genome Sequences of Four Strains of Elizabethkingia anophelis, Including Two Novel Strains Isolated from Wild-Caught Anopheles sinensis.</title>
        <authorList>
            <person name="Pei D."/>
            <person name="Nicholson A.C."/>
            <person name="Jiang J."/>
            <person name="Chen H."/>
            <person name="Whitney A.M."/>
            <person name="Villarma A."/>
            <person name="Bell M."/>
            <person name="Humrighouse B."/>
            <person name="Rowe L.A."/>
            <person name="Sheth M."/>
            <person name="Batra D."/>
            <person name="Juieng P."/>
            <person name="Loparev V.N."/>
            <person name="McQuiston J.R."/>
            <person name="Lan Y."/>
            <person name="Ma Y."/>
            <person name="Xu J."/>
        </authorList>
    </citation>
    <scope>NUCLEOTIDE SEQUENCE</scope>
</reference>
<reference evidence="2" key="2">
    <citation type="journal article" date="2014" name="PLoS ONE">
        <title>Insights from the genome annotation of Elizabethkingia anophelis from the malaria vector Anopheles gambiae.</title>
        <authorList>
            <person name="Kukutla P."/>
            <person name="Lindberg B.G."/>
            <person name="Pei D."/>
            <person name="Rayl M."/>
            <person name="Yu W."/>
            <person name="Steritz M."/>
            <person name="Faye I."/>
            <person name="Xu J."/>
        </authorList>
    </citation>
    <scope>NUCLEOTIDE SEQUENCE</scope>
</reference>
<feature type="domain" description="ATPase AAA-type core" evidence="1">
    <location>
        <begin position="355"/>
        <end position="438"/>
    </location>
</feature>